<comment type="caution">
    <text evidence="3">The sequence shown here is derived from an EMBL/GenBank/DDBJ whole genome shotgun (WGS) entry which is preliminary data.</text>
</comment>
<dbReference type="InterPro" id="IPR033121">
    <property type="entry name" value="PEPTIDASE_A1"/>
</dbReference>
<dbReference type="PANTHER" id="PTHR47965">
    <property type="entry name" value="ASPARTYL PROTEASE-RELATED"/>
    <property type="match status" value="1"/>
</dbReference>
<dbReference type="PANTHER" id="PTHR47965:SF46">
    <property type="entry name" value="BASIC 7S GLOBULIN-LIKE"/>
    <property type="match status" value="1"/>
</dbReference>
<sequence>MASLSLTLFLLFSCFLCFINAFLVLGFRSNFASFPVAKDVATLQYVARVSHGSPLRPADLVVDLGGSFLWMDCDSGDVSSSNGFISSCSVNCSRAKFHEPGSKTCLLNTNCHVFPDNGVTGLTSVGELVEDIVAVDSVDRLKEGEITSVDHFLFSCAPSFHLQGLASGAKGMVGLGKSSISLPSQLSSSIGHPQKFSLCLPSSSSSSNGVLVTGSGDTLFGAKITRSLEYTPLVIKQNGYSIHVQSIKINGRRLGFHVEGGLEAKLSTTVPYTTMESSIYATFCKAYVEAAALMNMTRVATVAPFGLCFSSEGGLVPEIDLVLQSEMVKWRIQGRHSMVKVSQERICLGVLDGGLEQGSPIVIGGLQMEDNLLEFDLESSMLGFGSSLLLKGTTCSSSLQDSKLKQLIPRFSGGQPLTPVAIGLPPPPRLSFLPLASLLLFIFSFGDVGDPEFFYTTL</sequence>
<gene>
    <name evidence="3" type="ORF">V6N11_052456</name>
</gene>
<evidence type="ECO:0000313" key="4">
    <source>
        <dbReference type="Proteomes" id="UP001396334"/>
    </source>
</evidence>
<protein>
    <recommendedName>
        <fullName evidence="2">Peptidase A1 domain-containing protein</fullName>
    </recommendedName>
</protein>
<proteinExistence type="inferred from homology"/>
<dbReference type="Proteomes" id="UP001396334">
    <property type="component" value="Unassembled WGS sequence"/>
</dbReference>
<dbReference type="InterPro" id="IPR032799">
    <property type="entry name" value="TAXi_C"/>
</dbReference>
<name>A0ABR2UA55_9ROSI</name>
<dbReference type="InterPro" id="IPR032861">
    <property type="entry name" value="TAXi_N"/>
</dbReference>
<dbReference type="Gene3D" id="2.40.70.10">
    <property type="entry name" value="Acid Proteases"/>
    <property type="match status" value="2"/>
</dbReference>
<reference evidence="3 4" key="1">
    <citation type="journal article" date="2024" name="G3 (Bethesda)">
        <title>Genome assembly of Hibiscus sabdariffa L. provides insights into metabolisms of medicinal natural products.</title>
        <authorList>
            <person name="Kim T."/>
        </authorList>
    </citation>
    <scope>NUCLEOTIDE SEQUENCE [LARGE SCALE GENOMIC DNA]</scope>
    <source>
        <strain evidence="3">TK-2024</strain>
        <tissue evidence="3">Old leaves</tissue>
    </source>
</reference>
<feature type="domain" description="Peptidase A1" evidence="2">
    <location>
        <begin position="45"/>
        <end position="385"/>
    </location>
</feature>
<dbReference type="InterPro" id="IPR001461">
    <property type="entry name" value="Aspartic_peptidase_A1"/>
</dbReference>
<dbReference type="InterPro" id="IPR021109">
    <property type="entry name" value="Peptidase_aspartic_dom_sf"/>
</dbReference>
<dbReference type="EMBL" id="JBBPBN010000001">
    <property type="protein sequence ID" value="KAK9046570.1"/>
    <property type="molecule type" value="Genomic_DNA"/>
</dbReference>
<dbReference type="Pfam" id="PF14543">
    <property type="entry name" value="TAXi_N"/>
    <property type="match status" value="1"/>
</dbReference>
<dbReference type="SUPFAM" id="SSF50630">
    <property type="entry name" value="Acid proteases"/>
    <property type="match status" value="1"/>
</dbReference>
<keyword evidence="4" id="KW-1185">Reference proteome</keyword>
<accession>A0ABR2UA55</accession>
<evidence type="ECO:0000256" key="1">
    <source>
        <dbReference type="ARBA" id="ARBA00007447"/>
    </source>
</evidence>
<dbReference type="PROSITE" id="PS51767">
    <property type="entry name" value="PEPTIDASE_A1"/>
    <property type="match status" value="1"/>
</dbReference>
<evidence type="ECO:0000259" key="2">
    <source>
        <dbReference type="PROSITE" id="PS51767"/>
    </source>
</evidence>
<comment type="similarity">
    <text evidence="1">Belongs to the peptidase A1 family.</text>
</comment>
<organism evidence="3 4">
    <name type="scientific">Hibiscus sabdariffa</name>
    <name type="common">roselle</name>
    <dbReference type="NCBI Taxonomy" id="183260"/>
    <lineage>
        <taxon>Eukaryota</taxon>
        <taxon>Viridiplantae</taxon>
        <taxon>Streptophyta</taxon>
        <taxon>Embryophyta</taxon>
        <taxon>Tracheophyta</taxon>
        <taxon>Spermatophyta</taxon>
        <taxon>Magnoliopsida</taxon>
        <taxon>eudicotyledons</taxon>
        <taxon>Gunneridae</taxon>
        <taxon>Pentapetalae</taxon>
        <taxon>rosids</taxon>
        <taxon>malvids</taxon>
        <taxon>Malvales</taxon>
        <taxon>Malvaceae</taxon>
        <taxon>Malvoideae</taxon>
        <taxon>Hibiscus</taxon>
    </lineage>
</organism>
<evidence type="ECO:0000313" key="3">
    <source>
        <dbReference type="EMBL" id="KAK9046570.1"/>
    </source>
</evidence>
<dbReference type="Pfam" id="PF14541">
    <property type="entry name" value="TAXi_C"/>
    <property type="match status" value="1"/>
</dbReference>